<evidence type="ECO:0000259" key="2">
    <source>
        <dbReference type="Pfam" id="PF24137"/>
    </source>
</evidence>
<feature type="domain" description="AsqO/PenF-like C-terminal" evidence="3">
    <location>
        <begin position="236"/>
        <end position="363"/>
    </location>
</feature>
<feature type="chain" id="PRO_5014451093" description="AttH domain-containing protein" evidence="1">
    <location>
        <begin position="22"/>
        <end position="367"/>
    </location>
</feature>
<reference evidence="4 5" key="1">
    <citation type="submission" date="2016-04" db="EMBL/GenBank/DDBJ databases">
        <title>A degradative enzymes factory behind the ericoid mycorrhizal symbiosis.</title>
        <authorList>
            <consortium name="DOE Joint Genome Institute"/>
            <person name="Martino E."/>
            <person name="Morin E."/>
            <person name="Grelet G."/>
            <person name="Kuo A."/>
            <person name="Kohler A."/>
            <person name="Daghino S."/>
            <person name="Barry K."/>
            <person name="Choi C."/>
            <person name="Cichocki N."/>
            <person name="Clum A."/>
            <person name="Copeland A."/>
            <person name="Hainaut M."/>
            <person name="Haridas S."/>
            <person name="Labutti K."/>
            <person name="Lindquist E."/>
            <person name="Lipzen A."/>
            <person name="Khouja H.-R."/>
            <person name="Murat C."/>
            <person name="Ohm R."/>
            <person name="Olson A."/>
            <person name="Spatafora J."/>
            <person name="Veneault-Fourrey C."/>
            <person name="Henrissat B."/>
            <person name="Grigoriev I."/>
            <person name="Martin F."/>
            <person name="Perotto S."/>
        </authorList>
    </citation>
    <scope>NUCLEOTIDE SEQUENCE [LARGE SCALE GENOMIC DNA]</scope>
    <source>
        <strain evidence="4 5">E</strain>
    </source>
</reference>
<dbReference type="InterPro" id="IPR057722">
    <property type="entry name" value="AsqO/PenF-like_C"/>
</dbReference>
<dbReference type="InParanoid" id="A0A2J6TRJ9"/>
<dbReference type="EMBL" id="KZ613746">
    <property type="protein sequence ID" value="PMD65645.1"/>
    <property type="molecule type" value="Genomic_DNA"/>
</dbReference>
<keyword evidence="5" id="KW-1185">Reference proteome</keyword>
<dbReference type="Proteomes" id="UP000235371">
    <property type="component" value="Unassembled WGS sequence"/>
</dbReference>
<accession>A0A2J6TRJ9</accession>
<dbReference type="STRING" id="1095630.A0A2J6TRJ9"/>
<evidence type="ECO:0000256" key="1">
    <source>
        <dbReference type="SAM" id="SignalP"/>
    </source>
</evidence>
<protein>
    <recommendedName>
        <fullName evidence="6">AttH domain-containing protein</fullName>
    </recommendedName>
</protein>
<evidence type="ECO:0008006" key="6">
    <source>
        <dbReference type="Google" id="ProtNLM"/>
    </source>
</evidence>
<dbReference type="RefSeq" id="XP_024742549.1">
    <property type="nucleotide sequence ID" value="XM_024873907.1"/>
</dbReference>
<feature type="signal peptide" evidence="1">
    <location>
        <begin position="1"/>
        <end position="21"/>
    </location>
</feature>
<dbReference type="Pfam" id="PF25581">
    <property type="entry name" value="AsqO_C"/>
    <property type="match status" value="1"/>
</dbReference>
<dbReference type="GeneID" id="36581987"/>
<proteinExistence type="predicted"/>
<feature type="domain" description="Diels-Alderase N-terminal" evidence="2">
    <location>
        <begin position="52"/>
        <end position="229"/>
    </location>
</feature>
<organism evidence="4 5">
    <name type="scientific">Hyaloscypha bicolor E</name>
    <dbReference type="NCBI Taxonomy" id="1095630"/>
    <lineage>
        <taxon>Eukaryota</taxon>
        <taxon>Fungi</taxon>
        <taxon>Dikarya</taxon>
        <taxon>Ascomycota</taxon>
        <taxon>Pezizomycotina</taxon>
        <taxon>Leotiomycetes</taxon>
        <taxon>Helotiales</taxon>
        <taxon>Hyaloscyphaceae</taxon>
        <taxon>Hyaloscypha</taxon>
        <taxon>Hyaloscypha bicolor</taxon>
    </lineage>
</organism>
<dbReference type="Pfam" id="PF24137">
    <property type="entry name" value="DA_N"/>
    <property type="match status" value="1"/>
</dbReference>
<evidence type="ECO:0000313" key="5">
    <source>
        <dbReference type="Proteomes" id="UP000235371"/>
    </source>
</evidence>
<keyword evidence="1" id="KW-0732">Signal</keyword>
<sequence length="367" mass="39527">MKSSFSFPLILQTLFAVGTFAVTKIIPTDPGNGPTIAEFYSGGTPFFDGPKIDIVNDTSFDWWYFDAISSDGTYQLTVSFFTALATTLGFATGFGTTNFVVFTAMYPNGTEYQQFGFAGPVTISDGLFGIKGNWSSTGFTFQGTTDLSYYKIVIDSPALGIEGSMIFNSVAPAHYPEDPYIPGKNLSEHLSPVIGWANAIPDSIAKIDFNLAGVGELKFTGSGYHDKNWGLQSLPQAVKSWYWGHGHIGPYSLVWFDTVNYDGTENVSGYLARDGRIIGVGSGLTARPTGANSTYPPTSTTGNPGGFHIVYNTKDGVFVADVAGQVAWAPPLPLGGYTRWAGQITGGFVGQRTYTGSSVWEWVRFTL</sequence>
<name>A0A2J6TRJ9_9HELO</name>
<dbReference type="SUPFAM" id="SSF159245">
    <property type="entry name" value="AttH-like"/>
    <property type="match status" value="1"/>
</dbReference>
<evidence type="ECO:0000259" key="3">
    <source>
        <dbReference type="Pfam" id="PF25581"/>
    </source>
</evidence>
<gene>
    <name evidence="4" type="ORF">K444DRAFT_518906</name>
</gene>
<evidence type="ECO:0000313" key="4">
    <source>
        <dbReference type="EMBL" id="PMD65645.1"/>
    </source>
</evidence>
<dbReference type="AlphaFoldDB" id="A0A2J6TRJ9"/>
<dbReference type="OrthoDB" id="5344254at2759"/>
<dbReference type="InterPro" id="IPR056402">
    <property type="entry name" value="DA_N"/>
</dbReference>